<feature type="compositionally biased region" description="Basic and acidic residues" evidence="1">
    <location>
        <begin position="34"/>
        <end position="47"/>
    </location>
</feature>
<evidence type="ECO:0000256" key="1">
    <source>
        <dbReference type="SAM" id="MobiDB-lite"/>
    </source>
</evidence>
<evidence type="ECO:0000313" key="2">
    <source>
        <dbReference type="EMBL" id="LAA74332.1"/>
    </source>
</evidence>
<organism evidence="2">
    <name type="scientific">Micrurus lemniscatus lemniscatus</name>
    <dbReference type="NCBI Taxonomy" id="129467"/>
    <lineage>
        <taxon>Eukaryota</taxon>
        <taxon>Metazoa</taxon>
        <taxon>Chordata</taxon>
        <taxon>Craniata</taxon>
        <taxon>Vertebrata</taxon>
        <taxon>Euteleostomi</taxon>
        <taxon>Lepidosauria</taxon>
        <taxon>Squamata</taxon>
        <taxon>Bifurcata</taxon>
        <taxon>Unidentata</taxon>
        <taxon>Episquamata</taxon>
        <taxon>Toxicofera</taxon>
        <taxon>Serpentes</taxon>
        <taxon>Colubroidea</taxon>
        <taxon>Elapidae</taxon>
        <taxon>Elapinae</taxon>
        <taxon>Micrurus</taxon>
    </lineage>
</organism>
<name>A0A2D4HQV9_MICLE</name>
<reference evidence="2" key="2">
    <citation type="submission" date="2017-11" db="EMBL/GenBank/DDBJ databases">
        <title>Coralsnake Venomics: Analyses of Venom Gland Transcriptomes and Proteomes of Six Brazilian Taxa.</title>
        <authorList>
            <person name="Aird S.D."/>
            <person name="Jorge da Silva N."/>
            <person name="Qiu L."/>
            <person name="Villar-Briones A."/>
            <person name="Aparecida-Saddi V."/>
            <person name="Campos-Telles M.P."/>
            <person name="Grau M."/>
            <person name="Mikheyev A.S."/>
        </authorList>
    </citation>
    <scope>NUCLEOTIDE SEQUENCE</scope>
    <source>
        <tissue evidence="2">Venom_gland</tissue>
    </source>
</reference>
<feature type="region of interest" description="Disordered" evidence="1">
    <location>
        <begin position="34"/>
        <end position="62"/>
    </location>
</feature>
<feature type="compositionally biased region" description="Basic residues" evidence="1">
    <location>
        <begin position="53"/>
        <end position="62"/>
    </location>
</feature>
<reference evidence="2" key="1">
    <citation type="submission" date="2017-07" db="EMBL/GenBank/DDBJ databases">
        <authorList>
            <person name="Mikheyev A."/>
            <person name="Grau M."/>
        </authorList>
    </citation>
    <scope>NUCLEOTIDE SEQUENCE</scope>
    <source>
        <tissue evidence="2">Venom_gland</tissue>
    </source>
</reference>
<dbReference type="EMBL" id="IACK01048649">
    <property type="protein sequence ID" value="LAA74332.1"/>
    <property type="molecule type" value="Transcribed_RNA"/>
</dbReference>
<proteinExistence type="predicted"/>
<accession>A0A2D4HQV9</accession>
<protein>
    <submittedName>
        <fullName evidence="2">Uncharacterized protein</fullName>
    </submittedName>
</protein>
<sequence>MSSVFIFALQVVKYQFLVLQRLMLLFFYLSCNKKEKEERKKEKEKTKTIASSKNKKRREKRKKRVFRHLYTLIQLVPIMQKEVKENKEEGMDKKSNIKLFLVKIKIKSERVKREKNGRKIHQQIYISALIIIIKKEEEM</sequence>
<dbReference type="AlphaFoldDB" id="A0A2D4HQV9"/>